<dbReference type="EMBL" id="JAAAJB010000272">
    <property type="protein sequence ID" value="KAG0259779.1"/>
    <property type="molecule type" value="Genomic_DNA"/>
</dbReference>
<dbReference type="Proteomes" id="UP000807716">
    <property type="component" value="Unassembled WGS sequence"/>
</dbReference>
<keyword evidence="3" id="KW-1185">Reference proteome</keyword>
<feature type="compositionally biased region" description="Polar residues" evidence="1">
    <location>
        <begin position="139"/>
        <end position="151"/>
    </location>
</feature>
<feature type="compositionally biased region" description="Low complexity" evidence="1">
    <location>
        <begin position="152"/>
        <end position="166"/>
    </location>
</feature>
<feature type="compositionally biased region" description="Polar residues" evidence="1">
    <location>
        <begin position="20"/>
        <end position="33"/>
    </location>
</feature>
<evidence type="ECO:0000313" key="3">
    <source>
        <dbReference type="Proteomes" id="UP000807716"/>
    </source>
</evidence>
<sequence>MNTDHDKWQEVNASLEAASRATNTENTASTSLPSVGPSVAPSKEQLDSLDVFQKLVEDQFKTSSQLSITKALESDPVILEAATGLGIPHNQMVVNTSKGLSFVVLQNALELFIQSHSAAIGVKFLLNNHYQYKKRSDKGSNTTVKATPTTSNNDDSNSSNGNNENNNKNDDDKDVINVVENEKQNEQAFHDSGYAVAALTGVQALVPIAAATTSMSIIVPTVGDSAPQAPLPLQEHFVPQVQEGQEQQQQQQQQSQQPQPQQQQQQQIAGPQARMRYRFRCHRASTKSVHKGRVPGGKSGKTRCVKASIKCGCEATIAAVSDNFRVYGDQNQQVDSVPIYRVVYKAAHNHSLNATDPSAPAP</sequence>
<reference evidence="2" key="1">
    <citation type="journal article" date="2020" name="Fungal Divers.">
        <title>Resolving the Mortierellaceae phylogeny through synthesis of multi-gene phylogenetics and phylogenomics.</title>
        <authorList>
            <person name="Vandepol N."/>
            <person name="Liber J."/>
            <person name="Desiro A."/>
            <person name="Na H."/>
            <person name="Kennedy M."/>
            <person name="Barry K."/>
            <person name="Grigoriev I.V."/>
            <person name="Miller A.N."/>
            <person name="O'Donnell K."/>
            <person name="Stajich J.E."/>
            <person name="Bonito G."/>
        </authorList>
    </citation>
    <scope>NUCLEOTIDE SEQUENCE</scope>
    <source>
        <strain evidence="2">BC1065</strain>
    </source>
</reference>
<evidence type="ECO:0000313" key="2">
    <source>
        <dbReference type="EMBL" id="KAG0259779.1"/>
    </source>
</evidence>
<dbReference type="AlphaFoldDB" id="A0A9P6U4Y0"/>
<comment type="caution">
    <text evidence="2">The sequence shown here is derived from an EMBL/GenBank/DDBJ whole genome shotgun (WGS) entry which is preliminary data.</text>
</comment>
<feature type="region of interest" description="Disordered" evidence="1">
    <location>
        <begin position="1"/>
        <end position="40"/>
    </location>
</feature>
<feature type="region of interest" description="Disordered" evidence="1">
    <location>
        <begin position="135"/>
        <end position="172"/>
    </location>
</feature>
<feature type="compositionally biased region" description="Low complexity" evidence="1">
    <location>
        <begin position="240"/>
        <end position="267"/>
    </location>
</feature>
<organism evidence="2 3">
    <name type="scientific">Actinomortierella ambigua</name>
    <dbReference type="NCBI Taxonomy" id="1343610"/>
    <lineage>
        <taxon>Eukaryota</taxon>
        <taxon>Fungi</taxon>
        <taxon>Fungi incertae sedis</taxon>
        <taxon>Mucoromycota</taxon>
        <taxon>Mortierellomycotina</taxon>
        <taxon>Mortierellomycetes</taxon>
        <taxon>Mortierellales</taxon>
        <taxon>Mortierellaceae</taxon>
        <taxon>Actinomortierella</taxon>
    </lineage>
</organism>
<name>A0A9P6U4Y0_9FUNG</name>
<accession>A0A9P6U4Y0</accession>
<dbReference type="OrthoDB" id="2427063at2759"/>
<proteinExistence type="predicted"/>
<protein>
    <submittedName>
        <fullName evidence="2">Uncharacterized protein</fullName>
    </submittedName>
</protein>
<gene>
    <name evidence="2" type="ORF">DFQ27_003899</name>
</gene>
<evidence type="ECO:0000256" key="1">
    <source>
        <dbReference type="SAM" id="MobiDB-lite"/>
    </source>
</evidence>
<feature type="region of interest" description="Disordered" evidence="1">
    <location>
        <begin position="240"/>
        <end position="272"/>
    </location>
</feature>